<accession>A0AAU7CEV6</accession>
<protein>
    <submittedName>
        <fullName evidence="2">Uncharacterized protein</fullName>
    </submittedName>
</protein>
<evidence type="ECO:0000313" key="2">
    <source>
        <dbReference type="EMBL" id="XBH03672.1"/>
    </source>
</evidence>
<feature type="signal peptide" evidence="1">
    <location>
        <begin position="1"/>
        <end position="25"/>
    </location>
</feature>
<name>A0AAU7CEV6_9BACT</name>
<evidence type="ECO:0000256" key="1">
    <source>
        <dbReference type="SAM" id="SignalP"/>
    </source>
</evidence>
<dbReference type="EMBL" id="CP155447">
    <property type="protein sequence ID" value="XBH03672.1"/>
    <property type="molecule type" value="Genomic_DNA"/>
</dbReference>
<keyword evidence="1" id="KW-0732">Signal</keyword>
<feature type="chain" id="PRO_5043952492" evidence="1">
    <location>
        <begin position="26"/>
        <end position="209"/>
    </location>
</feature>
<dbReference type="RefSeq" id="WP_406696411.1">
    <property type="nucleotide sequence ID" value="NZ_CP155447.1"/>
</dbReference>
<dbReference type="AlphaFoldDB" id="A0AAU7CEV6"/>
<sequence>MRQGTTAVVSALLMSMAFTHSPCHAGTEALPDSRLGVRTAPLLLLSRSDVQADLQLSRTQVDDAKVAISELSAKAIGVRGLKGEKAIAERRAIDDQQRQWIETRLSETQRKRLVQIDLQWEGPTALVSRPAVAELLELSPEQVTTLKKAVEESIRRRGQEESTSHFESELARQTLATLSEAQKLRWKAMLGQPIQLQLTRAEGTSTKTK</sequence>
<gene>
    <name evidence="2" type="ORF">V5E97_36010</name>
</gene>
<organism evidence="2">
    <name type="scientific">Singulisphaera sp. Ch08</name>
    <dbReference type="NCBI Taxonomy" id="3120278"/>
    <lineage>
        <taxon>Bacteria</taxon>
        <taxon>Pseudomonadati</taxon>
        <taxon>Planctomycetota</taxon>
        <taxon>Planctomycetia</taxon>
        <taxon>Isosphaerales</taxon>
        <taxon>Isosphaeraceae</taxon>
        <taxon>Singulisphaera</taxon>
    </lineage>
</organism>
<reference evidence="2" key="1">
    <citation type="submission" date="2024-05" db="EMBL/GenBank/DDBJ databases">
        <title>Planctomycetes of the genus Singulisphaera possess chitinolytic capabilities.</title>
        <authorList>
            <person name="Ivanova A."/>
        </authorList>
    </citation>
    <scope>NUCLEOTIDE SEQUENCE</scope>
    <source>
        <strain evidence="2">Ch08T</strain>
    </source>
</reference>
<proteinExistence type="predicted"/>